<reference evidence="1" key="1">
    <citation type="journal article" date="2019" name="MBio">
        <title>Virus Genomes from Deep Sea Sediments Expand the Ocean Megavirome and Support Independent Origins of Viral Gigantism.</title>
        <authorList>
            <person name="Backstrom D."/>
            <person name="Yutin N."/>
            <person name="Jorgensen S.L."/>
            <person name="Dharamshi J."/>
            <person name="Homa F."/>
            <person name="Zaremba-Niedwiedzka K."/>
            <person name="Spang A."/>
            <person name="Wolf Y.I."/>
            <person name="Koonin E.V."/>
            <person name="Ettema T.J."/>
        </authorList>
    </citation>
    <scope>NUCLEOTIDE SEQUENCE</scope>
</reference>
<gene>
    <name evidence="1" type="ORF">LCIVAC01_00330</name>
</gene>
<organism evidence="1">
    <name type="scientific">Iridovirus LCIVAC01</name>
    <dbReference type="NCBI Taxonomy" id="2506607"/>
    <lineage>
        <taxon>Viruses</taxon>
        <taxon>Varidnaviria</taxon>
        <taxon>Bamfordvirae</taxon>
        <taxon>Nucleocytoviricota</taxon>
        <taxon>Megaviricetes</taxon>
        <taxon>Pimascovirales</taxon>
        <taxon>Pimascovirales incertae sedis</taxon>
        <taxon>Iridoviridae</taxon>
    </lineage>
</organism>
<sequence length="181" mass="21768">MYLYKNFLVVEREDKFTNAKNFVKNTLKIWFDDSEGQEEDVIIIIYPRPLNPTDTIREIKHSISFKFKHYENPIGFIKLHCNQNDFRVSNFHFETEPLKYLAMFKQYLINVIARLDLTGEDVDKEGFYLYFPNNLTPDWIKKLKTSHLIESSGKYKFRGHEVLPFLLINNWEYPIKKFNLT</sequence>
<protein>
    <submittedName>
        <fullName evidence="1">Uncharacterized protein</fullName>
    </submittedName>
</protein>
<dbReference type="EMBL" id="MK500309">
    <property type="protein sequence ID" value="QBK85224.1"/>
    <property type="molecule type" value="Genomic_DNA"/>
</dbReference>
<accession>A0A481YRY9</accession>
<proteinExistence type="predicted"/>
<evidence type="ECO:0000313" key="1">
    <source>
        <dbReference type="EMBL" id="QBK85224.1"/>
    </source>
</evidence>
<name>A0A481YRY9_9VIRU</name>